<dbReference type="InterPro" id="IPR002410">
    <property type="entry name" value="Peptidase_S33"/>
</dbReference>
<comment type="subcellular location">
    <subcellularLocation>
        <location evidence="2 11">Cytoplasm</location>
    </subcellularLocation>
</comment>
<comment type="similarity">
    <text evidence="3 11 12">Belongs to the peptidase S33 family.</text>
</comment>
<comment type="caution">
    <text evidence="14">The sequence shown here is derived from an EMBL/GenBank/DDBJ whole genome shotgun (WGS) entry which is preliminary data.</text>
</comment>
<evidence type="ECO:0000256" key="11">
    <source>
        <dbReference type="PIRNR" id="PIRNR006431"/>
    </source>
</evidence>
<name>A0ABQ4PYS2_9PROT</name>
<dbReference type="InterPro" id="IPR000073">
    <property type="entry name" value="AB_hydrolase_1"/>
</dbReference>
<feature type="domain" description="AB hydrolase-1" evidence="13">
    <location>
        <begin position="43"/>
        <end position="305"/>
    </location>
</feature>
<dbReference type="NCBIfam" id="TIGR01249">
    <property type="entry name" value="pro_imino_pep_1"/>
    <property type="match status" value="1"/>
</dbReference>
<evidence type="ECO:0000256" key="1">
    <source>
        <dbReference type="ARBA" id="ARBA00001585"/>
    </source>
</evidence>
<evidence type="ECO:0000256" key="10">
    <source>
        <dbReference type="ARBA" id="ARBA00029605"/>
    </source>
</evidence>
<proteinExistence type="inferred from homology"/>
<dbReference type="PANTHER" id="PTHR43722:SF1">
    <property type="entry name" value="PROLINE IMINOPEPTIDASE"/>
    <property type="match status" value="1"/>
</dbReference>
<dbReference type="PIRSF" id="PIRSF006431">
    <property type="entry name" value="Pept_S33"/>
    <property type="match status" value="1"/>
</dbReference>
<evidence type="ECO:0000256" key="12">
    <source>
        <dbReference type="RuleBase" id="RU003421"/>
    </source>
</evidence>
<evidence type="ECO:0000313" key="14">
    <source>
        <dbReference type="EMBL" id="GIU68076.1"/>
    </source>
</evidence>
<evidence type="ECO:0000259" key="13">
    <source>
        <dbReference type="Pfam" id="PF00561"/>
    </source>
</evidence>
<keyword evidence="9 11" id="KW-0378">Hydrolase</keyword>
<sequence length="330" mass="37019">MPKAASKRRVLYPQIEPYKTGFLPVSDLHTLFFEQAGNPDGIPVLCLHGGPGGGMSPDMRRFFDPNTWHIIGFDQRGCGKSTPYAEIKDNTTWDLVADIEKLRIHLGIKTWAVFGGSWGSTLALAYAIKHSERVKSLTLRGIFLITRAEIQWFYQNGANHLFPDSFEHYVQIIPPEERDDIVGAFNRRLFCDDRPTRLAAARAWARWEGDCLSLQGPGARPTRFDEDRFVEAFARIENHYFKHHGFFETDGWILDHVGVLKAIPVHIVHGRYDVLTPLSSAWALKKVLPHASLEIVGDAGHASLEPGIVDALVRIGEHLIATFEGKDTSG</sequence>
<reference evidence="14" key="2">
    <citation type="journal article" date="2023" name="ISME Commun">
        <title>Characterization of a bloom-associated alphaproteobacterial lineage, 'Candidatus Phycosocius': insights into freshwater algal-bacterial interactions.</title>
        <authorList>
            <person name="Tanabe Y."/>
            <person name="Yamaguchi H."/>
            <person name="Yoshida M."/>
            <person name="Kai A."/>
            <person name="Okazaki Y."/>
        </authorList>
    </citation>
    <scope>NUCLEOTIDE SEQUENCE</scope>
    <source>
        <strain evidence="14">BOTRYCO-1</strain>
    </source>
</reference>
<keyword evidence="15" id="KW-1185">Reference proteome</keyword>
<comment type="catalytic activity">
    <reaction evidence="1 11 12">
        <text>Release of N-terminal proline from a peptide.</text>
        <dbReference type="EC" id="3.4.11.5"/>
    </reaction>
</comment>
<dbReference type="PRINTS" id="PR00793">
    <property type="entry name" value="PROAMNOPTASE"/>
</dbReference>
<evidence type="ECO:0000256" key="3">
    <source>
        <dbReference type="ARBA" id="ARBA00010088"/>
    </source>
</evidence>
<evidence type="ECO:0000256" key="6">
    <source>
        <dbReference type="ARBA" id="ARBA00022438"/>
    </source>
</evidence>
<evidence type="ECO:0000313" key="15">
    <source>
        <dbReference type="Proteomes" id="UP001161064"/>
    </source>
</evidence>
<evidence type="ECO:0000256" key="9">
    <source>
        <dbReference type="ARBA" id="ARBA00022801"/>
    </source>
</evidence>
<gene>
    <name evidence="14" type="ORF">PsB1_2230</name>
</gene>
<evidence type="ECO:0000256" key="4">
    <source>
        <dbReference type="ARBA" id="ARBA00012568"/>
    </source>
</evidence>
<evidence type="ECO:0000256" key="2">
    <source>
        <dbReference type="ARBA" id="ARBA00004496"/>
    </source>
</evidence>
<organism evidence="14 15">
    <name type="scientific">Candidatus Phycosocius spiralis</name>
    <dbReference type="NCBI Taxonomy" id="2815099"/>
    <lineage>
        <taxon>Bacteria</taxon>
        <taxon>Pseudomonadati</taxon>
        <taxon>Pseudomonadota</taxon>
        <taxon>Alphaproteobacteria</taxon>
        <taxon>Caulobacterales</taxon>
        <taxon>Caulobacterales incertae sedis</taxon>
        <taxon>Candidatus Phycosocius</taxon>
    </lineage>
</organism>
<evidence type="ECO:0000256" key="8">
    <source>
        <dbReference type="ARBA" id="ARBA00022670"/>
    </source>
</evidence>
<dbReference type="PANTHER" id="PTHR43722">
    <property type="entry name" value="PROLINE IMINOPEPTIDASE"/>
    <property type="match status" value="1"/>
</dbReference>
<keyword evidence="7 11" id="KW-0963">Cytoplasm</keyword>
<dbReference type="EMBL" id="BPFZ01000019">
    <property type="protein sequence ID" value="GIU68076.1"/>
    <property type="molecule type" value="Genomic_DNA"/>
</dbReference>
<reference evidence="14" key="1">
    <citation type="submission" date="2021-05" db="EMBL/GenBank/DDBJ databases">
        <authorList>
            <person name="Tanabe Y."/>
        </authorList>
    </citation>
    <scope>NUCLEOTIDE SEQUENCE</scope>
    <source>
        <strain evidence="14">BOTRYCO-1</strain>
    </source>
</reference>
<dbReference type="RefSeq" id="WP_284361648.1">
    <property type="nucleotide sequence ID" value="NZ_BPFZ01000019.1"/>
</dbReference>
<dbReference type="Proteomes" id="UP001161064">
    <property type="component" value="Unassembled WGS sequence"/>
</dbReference>
<evidence type="ECO:0000256" key="7">
    <source>
        <dbReference type="ARBA" id="ARBA00022490"/>
    </source>
</evidence>
<evidence type="ECO:0000256" key="5">
    <source>
        <dbReference type="ARBA" id="ARBA00021843"/>
    </source>
</evidence>
<dbReference type="Pfam" id="PF00561">
    <property type="entry name" value="Abhydrolase_1"/>
    <property type="match status" value="1"/>
</dbReference>
<dbReference type="SUPFAM" id="SSF53474">
    <property type="entry name" value="alpha/beta-Hydrolases"/>
    <property type="match status" value="1"/>
</dbReference>
<keyword evidence="6 11" id="KW-0031">Aminopeptidase</keyword>
<dbReference type="Gene3D" id="3.40.50.1820">
    <property type="entry name" value="alpha/beta hydrolase"/>
    <property type="match status" value="1"/>
</dbReference>
<dbReference type="InterPro" id="IPR005944">
    <property type="entry name" value="Pro_iminopeptidase"/>
</dbReference>
<accession>A0ABQ4PYS2</accession>
<protein>
    <recommendedName>
        <fullName evidence="5 11">Proline iminopeptidase</fullName>
        <shortName evidence="11">PIP</shortName>
        <ecNumber evidence="4 11">3.4.11.5</ecNumber>
    </recommendedName>
    <alternativeName>
        <fullName evidence="10 11">Prolyl aminopeptidase</fullName>
    </alternativeName>
</protein>
<dbReference type="EC" id="3.4.11.5" evidence="4 11"/>
<keyword evidence="8 11" id="KW-0645">Protease</keyword>
<dbReference type="InterPro" id="IPR029058">
    <property type="entry name" value="AB_hydrolase_fold"/>
</dbReference>